<name>A0AAV1KFW6_9NEOP</name>
<proteinExistence type="predicted"/>
<evidence type="ECO:0000313" key="2">
    <source>
        <dbReference type="EMBL" id="CAK1581239.1"/>
    </source>
</evidence>
<feature type="domain" description="Reverse transcriptase Ty1/copia-type" evidence="1">
    <location>
        <begin position="115"/>
        <end position="194"/>
    </location>
</feature>
<organism evidence="2 3">
    <name type="scientific">Parnassius mnemosyne</name>
    <name type="common">clouded apollo</name>
    <dbReference type="NCBI Taxonomy" id="213953"/>
    <lineage>
        <taxon>Eukaryota</taxon>
        <taxon>Metazoa</taxon>
        <taxon>Ecdysozoa</taxon>
        <taxon>Arthropoda</taxon>
        <taxon>Hexapoda</taxon>
        <taxon>Insecta</taxon>
        <taxon>Pterygota</taxon>
        <taxon>Neoptera</taxon>
        <taxon>Endopterygota</taxon>
        <taxon>Lepidoptera</taxon>
        <taxon>Glossata</taxon>
        <taxon>Ditrysia</taxon>
        <taxon>Papilionoidea</taxon>
        <taxon>Papilionidae</taxon>
        <taxon>Parnassiinae</taxon>
        <taxon>Parnassini</taxon>
        <taxon>Parnassius</taxon>
        <taxon>Driopa</taxon>
    </lineage>
</organism>
<evidence type="ECO:0000313" key="3">
    <source>
        <dbReference type="Proteomes" id="UP001314205"/>
    </source>
</evidence>
<accession>A0AAV1KFW6</accession>
<protein>
    <recommendedName>
        <fullName evidence="1">Reverse transcriptase Ty1/copia-type domain-containing protein</fullName>
    </recommendedName>
</protein>
<comment type="caution">
    <text evidence="2">The sequence shown here is derived from an EMBL/GenBank/DDBJ whole genome shotgun (WGS) entry which is preliminary data.</text>
</comment>
<sequence>MDQTLTIDDSNVTAENLRDETNIPSEEERSDISTNSLNFEECTSEIEDVKYPEPVSKLRMRVIKPPQRYGFSNVCVIEDENIGNECLTYENVINDTEREEWYKAMEDELQSFRDNDAWDLVDKPSDARVVQCKWVFKRKLNSDNTVRYRARLVAKGYTLKQGIDYKETFSPVLRYSTLKLLFGISVNLDLNITRLKGDLWVKAVS</sequence>
<dbReference type="EMBL" id="CAVLGL010000024">
    <property type="protein sequence ID" value="CAK1581239.1"/>
    <property type="molecule type" value="Genomic_DNA"/>
</dbReference>
<dbReference type="AlphaFoldDB" id="A0AAV1KFW6"/>
<evidence type="ECO:0000259" key="1">
    <source>
        <dbReference type="Pfam" id="PF07727"/>
    </source>
</evidence>
<dbReference type="Proteomes" id="UP001314205">
    <property type="component" value="Unassembled WGS sequence"/>
</dbReference>
<gene>
    <name evidence="2" type="ORF">PARMNEM_LOCUS2928</name>
</gene>
<dbReference type="Pfam" id="PF07727">
    <property type="entry name" value="RVT_2"/>
    <property type="match status" value="1"/>
</dbReference>
<keyword evidence="3" id="KW-1185">Reference proteome</keyword>
<dbReference type="InterPro" id="IPR013103">
    <property type="entry name" value="RVT_2"/>
</dbReference>
<reference evidence="2 3" key="1">
    <citation type="submission" date="2023-11" db="EMBL/GenBank/DDBJ databases">
        <authorList>
            <person name="Hedman E."/>
            <person name="Englund M."/>
            <person name="Stromberg M."/>
            <person name="Nyberg Akerstrom W."/>
            <person name="Nylinder S."/>
            <person name="Jareborg N."/>
            <person name="Kallberg Y."/>
            <person name="Kronander E."/>
        </authorList>
    </citation>
    <scope>NUCLEOTIDE SEQUENCE [LARGE SCALE GENOMIC DNA]</scope>
</reference>